<organism evidence="2 3">
    <name type="scientific">Geodermatophilus obscurus</name>
    <dbReference type="NCBI Taxonomy" id="1861"/>
    <lineage>
        <taxon>Bacteria</taxon>
        <taxon>Bacillati</taxon>
        <taxon>Actinomycetota</taxon>
        <taxon>Actinomycetes</taxon>
        <taxon>Geodermatophilales</taxon>
        <taxon>Geodermatophilaceae</taxon>
        <taxon>Geodermatophilus</taxon>
    </lineage>
</organism>
<accession>A0A1M7TGI0</accession>
<evidence type="ECO:0000313" key="2">
    <source>
        <dbReference type="EMBL" id="SHN69791.1"/>
    </source>
</evidence>
<dbReference type="GO" id="GO:0004519">
    <property type="term" value="F:endonuclease activity"/>
    <property type="evidence" value="ECO:0007669"/>
    <property type="project" value="UniProtKB-KW"/>
</dbReference>
<keyword evidence="2" id="KW-0255">Endonuclease</keyword>
<dbReference type="InterPro" id="IPR003615">
    <property type="entry name" value="HNH_nuc"/>
</dbReference>
<reference evidence="2 3" key="1">
    <citation type="submission" date="2016-12" db="EMBL/GenBank/DDBJ databases">
        <authorList>
            <person name="Song W.-J."/>
            <person name="Kurnit D.M."/>
        </authorList>
    </citation>
    <scope>NUCLEOTIDE SEQUENCE [LARGE SCALE GENOMIC DNA]</scope>
    <source>
        <strain evidence="2 3">DSM 43162</strain>
    </source>
</reference>
<evidence type="ECO:0000313" key="3">
    <source>
        <dbReference type="Proteomes" id="UP000184428"/>
    </source>
</evidence>
<proteinExistence type="predicted"/>
<name>A0A1M7TGI0_9ACTN</name>
<sequence length="303" mass="33822">MTVPFDDATVRAAMFAFLARLSAEHPEGIPSAELNTFQVAGQPLKLVVQPGIWKPATLAGALTIRTTYTAPSQLPPYADDLAEGGYVKYAYRGTDPQHSDNRALRVAMREQLPLAYFVGVAPAVYLAQFPVYVVDERPDDLSFLVAVDEAQRLIDPGLVGTLTPDRRSYLERLIRTRLHQPVFRARVLQAYETRCAMCRLRHADLLDAAHIIRDSDEGGLPVVPNGLALCKIHHAAYDRNILGVRPDLVIDVRRDILDEADGPMLRHGIQEMVGVRLTVPRQRSAHPSRDNLERRYEEFRAAG</sequence>
<keyword evidence="2" id="KW-0540">Nuclease</keyword>
<dbReference type="Pfam" id="PF13391">
    <property type="entry name" value="HNH_2"/>
    <property type="match status" value="1"/>
</dbReference>
<gene>
    <name evidence="2" type="ORF">SAMN05660350_01704</name>
</gene>
<protein>
    <submittedName>
        <fullName evidence="2">Putative restriction endonuclease</fullName>
    </submittedName>
</protein>
<dbReference type="Proteomes" id="UP000184428">
    <property type="component" value="Unassembled WGS sequence"/>
</dbReference>
<dbReference type="EMBL" id="FRDM01000006">
    <property type="protein sequence ID" value="SHN69791.1"/>
    <property type="molecule type" value="Genomic_DNA"/>
</dbReference>
<dbReference type="AlphaFoldDB" id="A0A1M7TGI0"/>
<evidence type="ECO:0000259" key="1">
    <source>
        <dbReference type="Pfam" id="PF13391"/>
    </source>
</evidence>
<feature type="domain" description="HNH nuclease" evidence="1">
    <location>
        <begin position="195"/>
        <end position="243"/>
    </location>
</feature>
<dbReference type="RefSeq" id="WP_072916353.1">
    <property type="nucleotide sequence ID" value="NZ_FRDM01000006.1"/>
</dbReference>
<keyword evidence="2" id="KW-0378">Hydrolase</keyword>